<dbReference type="GO" id="GO:0009279">
    <property type="term" value="C:cell outer membrane"/>
    <property type="evidence" value="ECO:0007669"/>
    <property type="project" value="UniProtKB-SubCell"/>
</dbReference>
<comment type="caution">
    <text evidence="8">The sequence shown here is derived from an EMBL/GenBank/DDBJ whole genome shotgun (WGS) entry which is preliminary data.</text>
</comment>
<gene>
    <name evidence="8" type="ORF">B5V03_23410</name>
</gene>
<evidence type="ECO:0000256" key="1">
    <source>
        <dbReference type="ARBA" id="ARBA00004442"/>
    </source>
</evidence>
<name>A0A4V1P577_9BRAD</name>
<dbReference type="PANTHER" id="PTHR34001">
    <property type="entry name" value="BLL7405 PROTEIN"/>
    <property type="match status" value="1"/>
</dbReference>
<evidence type="ECO:0000256" key="3">
    <source>
        <dbReference type="ARBA" id="ARBA00023136"/>
    </source>
</evidence>
<proteinExistence type="inferred from homology"/>
<evidence type="ECO:0000313" key="9">
    <source>
        <dbReference type="Proteomes" id="UP000290819"/>
    </source>
</evidence>
<dbReference type="EMBL" id="MZXW01000029">
    <property type="protein sequence ID" value="RXT43149.1"/>
    <property type="molecule type" value="Genomic_DNA"/>
</dbReference>
<dbReference type="PANTHER" id="PTHR34001:SF3">
    <property type="entry name" value="BLL7405 PROTEIN"/>
    <property type="match status" value="1"/>
</dbReference>
<comment type="subcellular location">
    <subcellularLocation>
        <location evidence="1">Cell outer membrane</location>
    </subcellularLocation>
</comment>
<dbReference type="Proteomes" id="UP000290819">
    <property type="component" value="Unassembled WGS sequence"/>
</dbReference>
<dbReference type="SUPFAM" id="SSF56925">
    <property type="entry name" value="OMPA-like"/>
    <property type="match status" value="1"/>
</dbReference>
<feature type="domain" description="Outer membrane protein beta-barrel" evidence="7">
    <location>
        <begin position="34"/>
        <end position="230"/>
    </location>
</feature>
<dbReference type="AlphaFoldDB" id="A0A4V1P577"/>
<dbReference type="InterPro" id="IPR011250">
    <property type="entry name" value="OMP/PagP_B-barrel"/>
</dbReference>
<evidence type="ECO:0000313" key="8">
    <source>
        <dbReference type="EMBL" id="RXT43149.1"/>
    </source>
</evidence>
<dbReference type="InterPro" id="IPR027385">
    <property type="entry name" value="Beta-barrel_OMP"/>
</dbReference>
<protein>
    <recommendedName>
        <fullName evidence="7">Outer membrane protein beta-barrel domain-containing protein</fullName>
    </recommendedName>
</protein>
<keyword evidence="2 6" id="KW-0732">Signal</keyword>
<feature type="chain" id="PRO_5020222840" description="Outer membrane protein beta-barrel domain-containing protein" evidence="6">
    <location>
        <begin position="24"/>
        <end position="238"/>
    </location>
</feature>
<keyword evidence="3" id="KW-0472">Membrane</keyword>
<dbReference type="InterPro" id="IPR051692">
    <property type="entry name" value="OMP-like"/>
</dbReference>
<dbReference type="OrthoDB" id="9815357at2"/>
<reference evidence="8 9" key="1">
    <citation type="submission" date="2017-03" db="EMBL/GenBank/DDBJ databases">
        <authorList>
            <person name="Safronova V.I."/>
            <person name="Sazanova A.L."/>
            <person name="Chirak E.R."/>
        </authorList>
    </citation>
    <scope>NUCLEOTIDE SEQUENCE [LARGE SCALE GENOMIC DNA]</scope>
    <source>
        <strain evidence="8 9">Opo-243</strain>
    </source>
</reference>
<evidence type="ECO:0000256" key="6">
    <source>
        <dbReference type="SAM" id="SignalP"/>
    </source>
</evidence>
<dbReference type="RefSeq" id="WP_129272794.1">
    <property type="nucleotide sequence ID" value="NZ_MZXW01000029.1"/>
</dbReference>
<keyword evidence="9" id="KW-1185">Reference proteome</keyword>
<evidence type="ECO:0000259" key="7">
    <source>
        <dbReference type="Pfam" id="PF13505"/>
    </source>
</evidence>
<evidence type="ECO:0000256" key="4">
    <source>
        <dbReference type="ARBA" id="ARBA00023237"/>
    </source>
</evidence>
<evidence type="ECO:0000256" key="5">
    <source>
        <dbReference type="ARBA" id="ARBA00038306"/>
    </source>
</evidence>
<accession>A0A4V1P577</accession>
<dbReference type="Gene3D" id="2.40.160.20">
    <property type="match status" value="1"/>
</dbReference>
<feature type="signal peptide" evidence="6">
    <location>
        <begin position="1"/>
        <end position="23"/>
    </location>
</feature>
<organism evidence="8 9">
    <name type="scientific">Bradyrhizobium betae</name>
    <dbReference type="NCBI Taxonomy" id="244734"/>
    <lineage>
        <taxon>Bacteria</taxon>
        <taxon>Pseudomonadati</taxon>
        <taxon>Pseudomonadota</taxon>
        <taxon>Alphaproteobacteria</taxon>
        <taxon>Hyphomicrobiales</taxon>
        <taxon>Nitrobacteraceae</taxon>
        <taxon>Bradyrhizobium</taxon>
    </lineage>
</organism>
<evidence type="ECO:0000256" key="2">
    <source>
        <dbReference type="ARBA" id="ARBA00022729"/>
    </source>
</evidence>
<keyword evidence="4" id="KW-0998">Cell outer membrane</keyword>
<comment type="similarity">
    <text evidence="5">Belongs to the Omp25/RopB family.</text>
</comment>
<sequence length="238" mass="25340">MKKGLEFVAGMSLLLGATGIASAADMAVKALPPAPVVALYNWTGFYVGGFGGYGWGNHDRLNDAGFANSYSSTGAIAGGLAGYNWQIQKFVLGVEGDFAWADIKGDDNFVGGTKDETTLRWVGTIRGRAGIAIDKWLLFGTAGWAYGQQRHVNTNVGVGIDSFSTNTNGWTAGAGVEYAFAPNWLGKLEYRYYDFERYSRAGAPATPNGNIPYSVASQYQTVTVGVSYKFGGAVVAKY</sequence>
<dbReference type="Pfam" id="PF13505">
    <property type="entry name" value="OMP_b-brl"/>
    <property type="match status" value="1"/>
</dbReference>